<evidence type="ECO:0000313" key="2">
    <source>
        <dbReference type="Proteomes" id="UP000268684"/>
    </source>
</evidence>
<reference evidence="1 2" key="1">
    <citation type="submission" date="2017-11" db="EMBL/GenBank/DDBJ databases">
        <authorList>
            <person name="Seth-Smith MB H."/>
        </authorList>
    </citation>
    <scope>NUCLEOTIDE SEQUENCE [LARGE SCALE GENOMIC DNA]</scope>
    <source>
        <strain evidence="1">E</strain>
    </source>
</reference>
<evidence type="ECO:0008006" key="3">
    <source>
        <dbReference type="Google" id="ProtNLM"/>
    </source>
</evidence>
<protein>
    <recommendedName>
        <fullName evidence="3">Right handed beta helix domain-containing protein</fullName>
    </recommendedName>
</protein>
<dbReference type="InterPro" id="IPR011050">
    <property type="entry name" value="Pectin_lyase_fold/virulence"/>
</dbReference>
<dbReference type="RefSeq" id="WP_122173633.1">
    <property type="nucleotide sequence ID" value="NZ_LR025744.1"/>
</dbReference>
<dbReference type="EMBL" id="LR025744">
    <property type="protein sequence ID" value="VBB17091.1"/>
    <property type="molecule type" value="Genomic_DNA"/>
</dbReference>
<accession>A0AAJ5NF21</accession>
<dbReference type="Proteomes" id="UP000268684">
    <property type="component" value="Chromosome III"/>
</dbReference>
<sequence length="581" mass="60087">MNTRNLVACVSVALAACGGDGGGGIPAAGMASARAAAPIPAGSSIYVDCSQSNDGTGSQASPFNRLVDLATAIGAGTHLYFKRGATCAGQFVSQGSGTAAAPIVVAAYGTGTARPVIAGNVAGHGAAGAAVALMNQEYWEIHDLEITNTAAQRAERNGILVLLQGFQNGTDAGGNPVGVGHHYLIDNVYVHDVYGNNDDRNDQNATPGVTGNKWSNGIQFRVTGTAIPNRFDGVTVQNSEIATVDREGLTTWSDQNCRTQFGCTGTQNWLASTNVVFKGNTIHDIGGDGIVIRASQNAQVYGNLGYDIAMRALNSNAGFWTINSDGTDFQYNEVHHVRRGTGNNDGEAFDADYGNNNPIFRHNYSHDNAGGFLLLCGGCGGSAYTQGVVARYNLSVNDAREIVMADGSGKFNSDGSVTGPLQFYNNTIYLPAGSTAAITATQNSAYKTAIQFSNNIVDNLGTGGYLAASANFVPTWRNNLFFGSNHTGDPSDATEVAGDPLFAGPLTDASGNAPTGFAGATYDNYAALAGFRISAQSPAASKGSMIELPSTVDLFQNPLPTKCAPDIGAHQVTPVPASCAS</sequence>
<dbReference type="SMART" id="SM00710">
    <property type="entry name" value="PbH1"/>
    <property type="match status" value="6"/>
</dbReference>
<dbReference type="Gene3D" id="2.160.20.10">
    <property type="entry name" value="Single-stranded right-handed beta-helix, Pectin lyase-like"/>
    <property type="match status" value="2"/>
</dbReference>
<dbReference type="SUPFAM" id="SSF51126">
    <property type="entry name" value="Pectin lyase-like"/>
    <property type="match status" value="2"/>
</dbReference>
<dbReference type="InterPro" id="IPR012334">
    <property type="entry name" value="Pectin_lyas_fold"/>
</dbReference>
<gene>
    <name evidence="1" type="ORF">BSTAB16_7306</name>
</gene>
<proteinExistence type="predicted"/>
<organism evidence="1 2">
    <name type="scientific">Burkholderia stabilis</name>
    <dbReference type="NCBI Taxonomy" id="95485"/>
    <lineage>
        <taxon>Bacteria</taxon>
        <taxon>Pseudomonadati</taxon>
        <taxon>Pseudomonadota</taxon>
        <taxon>Betaproteobacteria</taxon>
        <taxon>Burkholderiales</taxon>
        <taxon>Burkholderiaceae</taxon>
        <taxon>Burkholderia</taxon>
        <taxon>Burkholderia cepacia complex</taxon>
    </lineage>
</organism>
<keyword evidence="2" id="KW-1185">Reference proteome</keyword>
<dbReference type="GeneID" id="71059702"/>
<name>A0AAJ5NF21_9BURK</name>
<dbReference type="AlphaFoldDB" id="A0AAJ5NF21"/>
<evidence type="ECO:0000313" key="1">
    <source>
        <dbReference type="EMBL" id="VBB17091.1"/>
    </source>
</evidence>
<dbReference type="PROSITE" id="PS51257">
    <property type="entry name" value="PROKAR_LIPOPROTEIN"/>
    <property type="match status" value="1"/>
</dbReference>
<dbReference type="InterPro" id="IPR006626">
    <property type="entry name" value="PbH1"/>
</dbReference>